<feature type="active site" description="Nucleophile" evidence="5">
    <location>
        <position position="47"/>
    </location>
</feature>
<proteinExistence type="inferred from homology"/>
<dbReference type="HAMAP" id="MF_01080">
    <property type="entry name" value="TruB_bact"/>
    <property type="match status" value="1"/>
</dbReference>
<dbReference type="SUPFAM" id="SSF55120">
    <property type="entry name" value="Pseudouridine synthase"/>
    <property type="match status" value="1"/>
</dbReference>
<evidence type="ECO:0000313" key="10">
    <source>
        <dbReference type="Proteomes" id="UP000094329"/>
    </source>
</evidence>
<dbReference type="Pfam" id="PF01509">
    <property type="entry name" value="TruB_N"/>
    <property type="match status" value="1"/>
</dbReference>
<feature type="domain" description="tRNA pseudouridylate synthase B C-terminal" evidence="8">
    <location>
        <begin position="182"/>
        <end position="243"/>
    </location>
</feature>
<dbReference type="InterPro" id="IPR002501">
    <property type="entry name" value="PsdUridine_synth_N"/>
</dbReference>
<evidence type="ECO:0000313" key="9">
    <source>
        <dbReference type="EMBL" id="ODN42887.1"/>
    </source>
</evidence>
<keyword evidence="10" id="KW-1185">Reference proteome</keyword>
<dbReference type="Proteomes" id="UP000094329">
    <property type="component" value="Unassembled WGS sequence"/>
</dbReference>
<comment type="function">
    <text evidence="5">Responsible for synthesis of pseudouridine from uracil-55 in the psi GC loop of transfer RNAs.</text>
</comment>
<evidence type="ECO:0000256" key="2">
    <source>
        <dbReference type="ARBA" id="ARBA00005642"/>
    </source>
</evidence>
<dbReference type="Gene3D" id="3.30.2350.10">
    <property type="entry name" value="Pseudouridine synthase"/>
    <property type="match status" value="1"/>
</dbReference>
<sequence length="312" mass="34542">MARRRKGRKLDGVLLLDKPTGLSSNHALQRVKRFYQAQKAGHTGTLDPLATGMLPICFGEATKFSRFLLDTDKCYQTIAKLGERTDTLDSEGEITERLPVTVTRADIEGVLPSFRGEISQVPPMYSALKKDGKPLYKLARQGVEIERVARDVTIHSLELLNVAENSMNIELAAHCSKGTYIRSLVDDIGQALGCGAHVSELRRTRVAHFSDNQLVSLQVIESLAKQNDLTALDGYVLPIEAMLTDLPELRLTPEMAYYMRTGRSVSLNTQQAIGAYVCVFDEKAHQFIGVAEVVAENELKPVRILSTDINNN</sequence>
<dbReference type="Pfam" id="PF16198">
    <property type="entry name" value="TruB_C_2"/>
    <property type="match status" value="1"/>
</dbReference>
<keyword evidence="3 5" id="KW-0819">tRNA processing</keyword>
<organism evidence="9 10">
    <name type="scientific">Piscirickettsia litoralis</name>
    <dbReference type="NCBI Taxonomy" id="1891921"/>
    <lineage>
        <taxon>Bacteria</taxon>
        <taxon>Pseudomonadati</taxon>
        <taxon>Pseudomonadota</taxon>
        <taxon>Gammaproteobacteria</taxon>
        <taxon>Thiotrichales</taxon>
        <taxon>Piscirickettsiaceae</taxon>
        <taxon>Piscirickettsia</taxon>
    </lineage>
</organism>
<dbReference type="InterPro" id="IPR014780">
    <property type="entry name" value="tRNA_psdUridine_synth_TruB"/>
</dbReference>
<accession>A0ABX3A1Z9</accession>
<dbReference type="InterPro" id="IPR032819">
    <property type="entry name" value="TruB_C"/>
</dbReference>
<evidence type="ECO:0000256" key="3">
    <source>
        <dbReference type="ARBA" id="ARBA00022694"/>
    </source>
</evidence>
<feature type="domain" description="Pseudouridine synthase II N-terminal" evidence="6">
    <location>
        <begin position="32"/>
        <end position="181"/>
    </location>
</feature>
<dbReference type="PANTHER" id="PTHR13767">
    <property type="entry name" value="TRNA-PSEUDOURIDINE SYNTHASE"/>
    <property type="match status" value="1"/>
</dbReference>
<dbReference type="EC" id="5.4.99.25" evidence="5"/>
<name>A0ABX3A1Z9_9GAMM</name>
<gene>
    <name evidence="5" type="primary">truB</name>
    <name evidence="9" type="ORF">BGC07_08055</name>
</gene>
<feature type="domain" description="tRNA pseudouridine synthase II TruB subfamily 1 C-terminal" evidence="7">
    <location>
        <begin position="247"/>
        <end position="305"/>
    </location>
</feature>
<evidence type="ECO:0000256" key="5">
    <source>
        <dbReference type="HAMAP-Rule" id="MF_01080"/>
    </source>
</evidence>
<dbReference type="EMBL" id="MDTU01000001">
    <property type="protein sequence ID" value="ODN42887.1"/>
    <property type="molecule type" value="Genomic_DNA"/>
</dbReference>
<dbReference type="RefSeq" id="WP_069312684.1">
    <property type="nucleotide sequence ID" value="NZ_MDTU01000001.1"/>
</dbReference>
<comment type="catalytic activity">
    <reaction evidence="1 5">
        <text>uridine(55) in tRNA = pseudouridine(55) in tRNA</text>
        <dbReference type="Rhea" id="RHEA:42532"/>
        <dbReference type="Rhea" id="RHEA-COMP:10101"/>
        <dbReference type="Rhea" id="RHEA-COMP:10102"/>
        <dbReference type="ChEBI" id="CHEBI:65314"/>
        <dbReference type="ChEBI" id="CHEBI:65315"/>
        <dbReference type="EC" id="5.4.99.25"/>
    </reaction>
</comment>
<evidence type="ECO:0000259" key="7">
    <source>
        <dbReference type="Pfam" id="PF09157"/>
    </source>
</evidence>
<protein>
    <recommendedName>
        <fullName evidence="5">tRNA pseudouridine synthase B</fullName>
        <ecNumber evidence="5">5.4.99.25</ecNumber>
    </recommendedName>
    <alternativeName>
        <fullName evidence="5">tRNA pseudouridine(55) synthase</fullName>
        <shortName evidence="5">Psi55 synthase</shortName>
    </alternativeName>
    <alternativeName>
        <fullName evidence="5">tRNA pseudouridylate synthase</fullName>
    </alternativeName>
    <alternativeName>
        <fullName evidence="5">tRNA-uridine isomerase</fullName>
    </alternativeName>
</protein>
<dbReference type="InterPro" id="IPR036974">
    <property type="entry name" value="PUA_sf"/>
</dbReference>
<dbReference type="InterPro" id="IPR020103">
    <property type="entry name" value="PsdUridine_synth_cat_dom_sf"/>
</dbReference>
<reference evidence="9 10" key="1">
    <citation type="submission" date="2016-08" db="EMBL/GenBank/DDBJ databases">
        <title>Draft genome sequence of Candidatus Piscirickettsia litoralis, from seawater.</title>
        <authorList>
            <person name="Wan X."/>
            <person name="Lee A.J."/>
            <person name="Hou S."/>
            <person name="Donachie S.P."/>
        </authorList>
    </citation>
    <scope>NUCLEOTIDE SEQUENCE [LARGE SCALE GENOMIC DNA]</scope>
    <source>
        <strain evidence="9 10">Y2</strain>
    </source>
</reference>
<evidence type="ECO:0000259" key="8">
    <source>
        <dbReference type="Pfam" id="PF16198"/>
    </source>
</evidence>
<dbReference type="InterPro" id="IPR015947">
    <property type="entry name" value="PUA-like_sf"/>
</dbReference>
<dbReference type="Pfam" id="PF09157">
    <property type="entry name" value="TruB-C_2"/>
    <property type="match status" value="1"/>
</dbReference>
<dbReference type="CDD" id="cd21152">
    <property type="entry name" value="PUA_TruB_bacterial"/>
    <property type="match status" value="1"/>
</dbReference>
<evidence type="ECO:0000259" key="6">
    <source>
        <dbReference type="Pfam" id="PF01509"/>
    </source>
</evidence>
<dbReference type="PANTHER" id="PTHR13767:SF2">
    <property type="entry name" value="PSEUDOURIDYLATE SYNTHASE TRUB1"/>
    <property type="match status" value="1"/>
</dbReference>
<keyword evidence="4 5" id="KW-0413">Isomerase</keyword>
<dbReference type="Gene3D" id="2.30.130.10">
    <property type="entry name" value="PUA domain"/>
    <property type="match status" value="1"/>
</dbReference>
<dbReference type="SUPFAM" id="SSF88697">
    <property type="entry name" value="PUA domain-like"/>
    <property type="match status" value="1"/>
</dbReference>
<comment type="similarity">
    <text evidence="2 5">Belongs to the pseudouridine synthase TruB family. Type 1 subfamily.</text>
</comment>
<evidence type="ECO:0000256" key="1">
    <source>
        <dbReference type="ARBA" id="ARBA00000385"/>
    </source>
</evidence>
<evidence type="ECO:0000256" key="4">
    <source>
        <dbReference type="ARBA" id="ARBA00023235"/>
    </source>
</evidence>
<comment type="caution">
    <text evidence="9">The sequence shown here is derived from an EMBL/GenBank/DDBJ whole genome shotgun (WGS) entry which is preliminary data.</text>
</comment>
<dbReference type="CDD" id="cd02573">
    <property type="entry name" value="PseudoU_synth_EcTruB"/>
    <property type="match status" value="1"/>
</dbReference>
<dbReference type="NCBIfam" id="TIGR00431">
    <property type="entry name" value="TruB"/>
    <property type="match status" value="1"/>
</dbReference>
<dbReference type="InterPro" id="IPR015240">
    <property type="entry name" value="tRNA_sdUridine_synth_fam1_C"/>
</dbReference>